<gene>
    <name evidence="1" type="ORF">CHYS00102_LOCUS26575</name>
</gene>
<sequence length="141" mass="15238">MILLRPKKSGGILDPGVPHVEAVPVPPPRRFPRRQPLARHALLLAVGGKHEGSVLPRPDHARLALEEGLQKLLVADDVVVVGHAHRLHPVAAVADRVVGGGGGDVLPARVARRRIGDALQFREGFRGRLGPRRVGRRKNGR</sequence>
<dbReference type="EMBL" id="HBFR01036474">
    <property type="protein sequence ID" value="CAD8899359.1"/>
    <property type="molecule type" value="Transcribed_RNA"/>
</dbReference>
<name>A0A7S1G054_9STRA</name>
<evidence type="ECO:0000313" key="1">
    <source>
        <dbReference type="EMBL" id="CAD8899359.1"/>
    </source>
</evidence>
<protein>
    <submittedName>
        <fullName evidence="1">Uncharacterized protein</fullName>
    </submittedName>
</protein>
<organism evidence="1">
    <name type="scientific">Corethron hystrix</name>
    <dbReference type="NCBI Taxonomy" id="216773"/>
    <lineage>
        <taxon>Eukaryota</taxon>
        <taxon>Sar</taxon>
        <taxon>Stramenopiles</taxon>
        <taxon>Ochrophyta</taxon>
        <taxon>Bacillariophyta</taxon>
        <taxon>Coscinodiscophyceae</taxon>
        <taxon>Corethrophycidae</taxon>
        <taxon>Corethrales</taxon>
        <taxon>Corethraceae</taxon>
        <taxon>Corethron</taxon>
    </lineage>
</organism>
<proteinExistence type="predicted"/>
<accession>A0A7S1G054</accession>
<reference evidence="1" key="1">
    <citation type="submission" date="2021-01" db="EMBL/GenBank/DDBJ databases">
        <authorList>
            <person name="Corre E."/>
            <person name="Pelletier E."/>
            <person name="Niang G."/>
            <person name="Scheremetjew M."/>
            <person name="Finn R."/>
            <person name="Kale V."/>
            <person name="Holt S."/>
            <person name="Cochrane G."/>
            <person name="Meng A."/>
            <person name="Brown T."/>
            <person name="Cohen L."/>
        </authorList>
    </citation>
    <scope>NUCLEOTIDE SEQUENCE</scope>
    <source>
        <strain evidence="1">308</strain>
    </source>
</reference>
<dbReference type="AlphaFoldDB" id="A0A7S1G054"/>